<comment type="subcellular location">
    <subcellularLocation>
        <location evidence="1">Membrane</location>
        <topology evidence="1">Multi-pass membrane protein</topology>
    </subcellularLocation>
</comment>
<dbReference type="GO" id="GO:0015842">
    <property type="term" value="P:aminergic neurotransmitter loading into synaptic vesicle"/>
    <property type="evidence" value="ECO:0007669"/>
    <property type="project" value="TreeGrafter"/>
</dbReference>
<evidence type="ECO:0000256" key="3">
    <source>
        <dbReference type="ARBA" id="ARBA00022692"/>
    </source>
</evidence>
<dbReference type="Gene3D" id="1.20.1250.20">
    <property type="entry name" value="MFS general substrate transporter like domains"/>
    <property type="match status" value="1"/>
</dbReference>
<feature type="transmembrane region" description="Helical" evidence="6">
    <location>
        <begin position="115"/>
        <end position="137"/>
    </location>
</feature>
<feature type="transmembrane region" description="Helical" evidence="6">
    <location>
        <begin position="173"/>
        <end position="193"/>
    </location>
</feature>
<keyword evidence="5 6" id="KW-0472">Membrane</keyword>
<keyword evidence="3 6" id="KW-0812">Transmembrane</keyword>
<evidence type="ECO:0000256" key="2">
    <source>
        <dbReference type="ARBA" id="ARBA00022448"/>
    </source>
</evidence>
<dbReference type="GO" id="GO:0030672">
    <property type="term" value="C:synaptic vesicle membrane"/>
    <property type="evidence" value="ECO:0007669"/>
    <property type="project" value="TreeGrafter"/>
</dbReference>
<protein>
    <recommendedName>
        <fullName evidence="9">Synaptic vesicular amine transporter</fullName>
    </recommendedName>
</protein>
<sequence>MPIAFGGIALGVLIGYPLGGAAYQLLGKPAPFMIITFFILISIGLQLAYLKTNKENEEKKKLDSTYKQWLDLLKNKVTIISGCAICICTTSMAILEPCVPMWLLLHMKPRPSKWQLGAVFIPDSLGYFIGSHFAGLLPVLPWRISISAMVVAGISCCYVPMANTMMQLAIPHFGLGLGVGAVDASLVPLLANFVDDQGSNQYGPVYAFQQAAVAIAYSFGPLLGGQAVEVLGFPWLMRLVGFLNLMLCPLLLEIEKETGRKPILRTGKSISYSTLETTDSFSE</sequence>
<dbReference type="OrthoDB" id="5086884at2759"/>
<evidence type="ECO:0000256" key="4">
    <source>
        <dbReference type="ARBA" id="ARBA00022989"/>
    </source>
</evidence>
<gene>
    <name evidence="7" type="ORF">CEUTPL_LOCUS10547</name>
</gene>
<evidence type="ECO:0000256" key="1">
    <source>
        <dbReference type="ARBA" id="ARBA00004141"/>
    </source>
</evidence>
<dbReference type="InterPro" id="IPR036259">
    <property type="entry name" value="MFS_trans_sf"/>
</dbReference>
<dbReference type="SUPFAM" id="SSF103473">
    <property type="entry name" value="MFS general substrate transporter"/>
    <property type="match status" value="1"/>
</dbReference>
<evidence type="ECO:0008006" key="9">
    <source>
        <dbReference type="Google" id="ProtNLM"/>
    </source>
</evidence>
<dbReference type="InterPro" id="IPR011701">
    <property type="entry name" value="MFS"/>
</dbReference>
<dbReference type="GO" id="GO:0043195">
    <property type="term" value="C:terminal bouton"/>
    <property type="evidence" value="ECO:0007669"/>
    <property type="project" value="TreeGrafter"/>
</dbReference>
<reference evidence="7" key="1">
    <citation type="submission" date="2022-01" db="EMBL/GenBank/DDBJ databases">
        <authorList>
            <person name="King R."/>
        </authorList>
    </citation>
    <scope>NUCLEOTIDE SEQUENCE</scope>
</reference>
<keyword evidence="2" id="KW-0813">Transport</keyword>
<evidence type="ECO:0000313" key="7">
    <source>
        <dbReference type="EMBL" id="CAH1132001.1"/>
    </source>
</evidence>
<keyword evidence="4 6" id="KW-1133">Transmembrane helix</keyword>
<feature type="transmembrane region" description="Helical" evidence="6">
    <location>
        <begin position="32"/>
        <end position="50"/>
    </location>
</feature>
<dbReference type="InterPro" id="IPR050930">
    <property type="entry name" value="MFS_Vesicular_Transporter"/>
</dbReference>
<organism evidence="7 8">
    <name type="scientific">Ceutorhynchus assimilis</name>
    <name type="common">cabbage seed weevil</name>
    <dbReference type="NCBI Taxonomy" id="467358"/>
    <lineage>
        <taxon>Eukaryota</taxon>
        <taxon>Metazoa</taxon>
        <taxon>Ecdysozoa</taxon>
        <taxon>Arthropoda</taxon>
        <taxon>Hexapoda</taxon>
        <taxon>Insecta</taxon>
        <taxon>Pterygota</taxon>
        <taxon>Neoptera</taxon>
        <taxon>Endopterygota</taxon>
        <taxon>Coleoptera</taxon>
        <taxon>Polyphaga</taxon>
        <taxon>Cucujiformia</taxon>
        <taxon>Curculionidae</taxon>
        <taxon>Ceutorhynchinae</taxon>
        <taxon>Ceutorhynchus</taxon>
    </lineage>
</organism>
<dbReference type="AlphaFoldDB" id="A0A9P0GKH7"/>
<dbReference type="PANTHER" id="PTHR23506">
    <property type="entry name" value="GH10249P"/>
    <property type="match status" value="1"/>
</dbReference>
<keyword evidence="8" id="KW-1185">Reference proteome</keyword>
<dbReference type="Proteomes" id="UP001152799">
    <property type="component" value="Chromosome 6"/>
</dbReference>
<feature type="transmembrane region" description="Helical" evidence="6">
    <location>
        <begin position="77"/>
        <end position="95"/>
    </location>
</feature>
<evidence type="ECO:0000256" key="5">
    <source>
        <dbReference type="ARBA" id="ARBA00023136"/>
    </source>
</evidence>
<dbReference type="Pfam" id="PF07690">
    <property type="entry name" value="MFS_1"/>
    <property type="match status" value="1"/>
</dbReference>
<dbReference type="GO" id="GO:0005335">
    <property type="term" value="F:serotonin:sodium:chloride symporter activity"/>
    <property type="evidence" value="ECO:0007669"/>
    <property type="project" value="TreeGrafter"/>
</dbReference>
<feature type="transmembrane region" description="Helical" evidence="6">
    <location>
        <begin position="144"/>
        <end position="161"/>
    </location>
</feature>
<dbReference type="PANTHER" id="PTHR23506:SF4">
    <property type="entry name" value="PORTABELLA"/>
    <property type="match status" value="1"/>
</dbReference>
<dbReference type="EMBL" id="OU892282">
    <property type="protein sequence ID" value="CAH1132001.1"/>
    <property type="molecule type" value="Genomic_DNA"/>
</dbReference>
<proteinExistence type="predicted"/>
<name>A0A9P0GKH7_9CUCU</name>
<evidence type="ECO:0000313" key="8">
    <source>
        <dbReference type="Proteomes" id="UP001152799"/>
    </source>
</evidence>
<evidence type="ECO:0000256" key="6">
    <source>
        <dbReference type="SAM" id="Phobius"/>
    </source>
</evidence>
<accession>A0A9P0GKH7</accession>